<evidence type="ECO:0000256" key="3">
    <source>
        <dbReference type="ARBA" id="ARBA00009386"/>
    </source>
</evidence>
<keyword evidence="4 8" id="KW-0812">Transmembrane</keyword>
<dbReference type="PANTHER" id="PTHR10705:SF0">
    <property type="entry name" value="DOLICHYL-DIPHOSPHOOLIGOSACCHARIDE--PROTEIN GLYCOSYLTRANSFERASE SUBUNIT DAD1"/>
    <property type="match status" value="1"/>
</dbReference>
<comment type="function">
    <text evidence="8">Subunit of the oligosaccharyl transferase (OST) complex that catalyzes the initial transfer of a defined glycan (Glc(3)Man(9)GlcNAc(2) in eukaryotes) from the lipid carrier dolichol-pyrophosphate to an asparagine residue within an Asn-X-Ser/Thr consensus motif in nascent polypeptide chains, the first step in protein N-glycosylation. N-glycosylation occurs cotranslationally and the complex associates with the Sec61 complex at the channel-forming translocon complex that mediates protein translocation across the endoplasmic reticulum (ER). All subunits are required for a maximal enzyme activity.</text>
</comment>
<accession>C1C265</accession>
<feature type="transmembrane region" description="Helical" evidence="8">
    <location>
        <begin position="32"/>
        <end position="52"/>
    </location>
</feature>
<evidence type="ECO:0000256" key="8">
    <source>
        <dbReference type="RuleBase" id="RU361136"/>
    </source>
</evidence>
<comment type="subunit">
    <text evidence="8">Component of the oligosaccharyltransferase (OST) complex.</text>
</comment>
<evidence type="ECO:0000256" key="7">
    <source>
        <dbReference type="ARBA" id="ARBA00023136"/>
    </source>
</evidence>
<dbReference type="GO" id="GO:0016740">
    <property type="term" value="F:transferase activity"/>
    <property type="evidence" value="ECO:0007669"/>
    <property type="project" value="UniProtKB-KW"/>
</dbReference>
<feature type="transmembrane region" description="Helical" evidence="8">
    <location>
        <begin position="58"/>
        <end position="75"/>
    </location>
</feature>
<dbReference type="UniPathway" id="UPA00378"/>
<keyword evidence="6 8" id="KW-1133">Transmembrane helix</keyword>
<evidence type="ECO:0000313" key="9">
    <source>
        <dbReference type="EMBL" id="ACO15368.1"/>
    </source>
</evidence>
<comment type="similarity">
    <text evidence="3 8">Belongs to the DAD/OST2 family.</text>
</comment>
<reference evidence="9" key="1">
    <citation type="submission" date="2009-03" db="EMBL/GenBank/DDBJ databases">
        <title>Caligus clemensi ESTs and full-length cDNAs.</title>
        <authorList>
            <person name="Yasuike M."/>
            <person name="von Schalburg K."/>
            <person name="Cooper G."/>
            <person name="Leong J."/>
            <person name="Jones S.R.M."/>
            <person name="Koop B.F."/>
        </authorList>
    </citation>
    <scope>NUCLEOTIDE SEQUENCE</scope>
    <source>
        <tissue evidence="9">Whole</tissue>
    </source>
</reference>
<dbReference type="GO" id="GO:0006487">
    <property type="term" value="P:protein N-linked glycosylation"/>
    <property type="evidence" value="ECO:0007669"/>
    <property type="project" value="TreeGrafter"/>
</dbReference>
<evidence type="ECO:0000256" key="4">
    <source>
        <dbReference type="ARBA" id="ARBA00022692"/>
    </source>
</evidence>
<dbReference type="InterPro" id="IPR003038">
    <property type="entry name" value="DAD/Ost2"/>
</dbReference>
<dbReference type="GO" id="GO:0008250">
    <property type="term" value="C:oligosaccharyltransferase complex"/>
    <property type="evidence" value="ECO:0007669"/>
    <property type="project" value="InterPro"/>
</dbReference>
<evidence type="ECO:0000256" key="5">
    <source>
        <dbReference type="ARBA" id="ARBA00022824"/>
    </source>
</evidence>
<evidence type="ECO:0000256" key="1">
    <source>
        <dbReference type="ARBA" id="ARBA00004477"/>
    </source>
</evidence>
<comment type="subcellular location">
    <subcellularLocation>
        <location evidence="1 8">Endoplasmic reticulum membrane</location>
        <topology evidence="1 8">Multi-pass membrane protein</topology>
    </subcellularLocation>
</comment>
<sequence length="115" mass="12836">MAPSPTLHTVISKFLKEYTTETPKNLKIIDGYLSYVFFTGVIQFLYFCLVGTFPSNAFLSGFISCVGSFILGICLRLQVNPKNKADFDSISPQRGFADFIFAHVVLHLVVMNFIG</sequence>
<evidence type="ECO:0000256" key="2">
    <source>
        <dbReference type="ARBA" id="ARBA00004922"/>
    </source>
</evidence>
<keyword evidence="5 8" id="KW-0256">Endoplasmic reticulum</keyword>
<dbReference type="PANTHER" id="PTHR10705">
    <property type="entry name" value="DOLICHYL-DIPHOSPHOOLIGOSACCHARIDE--PROTEIN GLYCOSYLTRANSFERASE SUBUNIT DAD1"/>
    <property type="match status" value="1"/>
</dbReference>
<dbReference type="PIRSF" id="PIRSF005588">
    <property type="entry name" value="DAD"/>
    <property type="match status" value="1"/>
</dbReference>
<keyword evidence="9" id="KW-0808">Transferase</keyword>
<name>C1C265_CALCM</name>
<feature type="transmembrane region" description="Helical" evidence="8">
    <location>
        <begin position="96"/>
        <end position="114"/>
    </location>
</feature>
<organism evidence="9">
    <name type="scientific">Caligus clemensi</name>
    <name type="common">Sea louse</name>
    <dbReference type="NCBI Taxonomy" id="344056"/>
    <lineage>
        <taxon>Eukaryota</taxon>
        <taxon>Metazoa</taxon>
        <taxon>Ecdysozoa</taxon>
        <taxon>Arthropoda</taxon>
        <taxon>Crustacea</taxon>
        <taxon>Multicrustacea</taxon>
        <taxon>Hexanauplia</taxon>
        <taxon>Copepoda</taxon>
        <taxon>Siphonostomatoida</taxon>
        <taxon>Caligidae</taxon>
        <taxon>Caligus</taxon>
    </lineage>
</organism>
<protein>
    <recommendedName>
        <fullName evidence="8">Dolichyl-diphosphooligosaccharide--protein glycosyltransferase subunit DAD1</fullName>
        <shortName evidence="8">Oligosaccharyl transferase subunit DAD1</shortName>
    </recommendedName>
</protein>
<keyword evidence="7 8" id="KW-0472">Membrane</keyword>
<gene>
    <name evidence="9" type="primary">DAD1</name>
</gene>
<dbReference type="Pfam" id="PF02109">
    <property type="entry name" value="DAD"/>
    <property type="match status" value="1"/>
</dbReference>
<evidence type="ECO:0000256" key="6">
    <source>
        <dbReference type="ARBA" id="ARBA00022989"/>
    </source>
</evidence>
<comment type="pathway">
    <text evidence="2 8">Protein modification; protein glycosylation.</text>
</comment>
<dbReference type="AlphaFoldDB" id="C1C265"/>
<proteinExistence type="evidence at transcript level"/>
<dbReference type="EMBL" id="BT080944">
    <property type="protein sequence ID" value="ACO15368.1"/>
    <property type="molecule type" value="mRNA"/>
</dbReference>